<feature type="region of interest" description="Disordered" evidence="5">
    <location>
        <begin position="473"/>
        <end position="508"/>
    </location>
</feature>
<keyword evidence="2" id="KW-0813">Transport</keyword>
<dbReference type="InterPro" id="IPR045761">
    <property type="entry name" value="ODP_dom"/>
</dbReference>
<comment type="cofactor">
    <cofactor evidence="1">
        <name>Fe cation</name>
        <dbReference type="ChEBI" id="CHEBI:24875"/>
    </cofactor>
</comment>
<evidence type="ECO:0000256" key="1">
    <source>
        <dbReference type="ARBA" id="ARBA00001962"/>
    </source>
</evidence>
<dbReference type="Proteomes" id="UP001141327">
    <property type="component" value="Unassembled WGS sequence"/>
</dbReference>
<organism evidence="7 8">
    <name type="scientific">Paratrimastix pyriformis</name>
    <dbReference type="NCBI Taxonomy" id="342808"/>
    <lineage>
        <taxon>Eukaryota</taxon>
        <taxon>Metamonada</taxon>
        <taxon>Preaxostyla</taxon>
        <taxon>Paratrimastigidae</taxon>
        <taxon>Paratrimastix</taxon>
    </lineage>
</organism>
<dbReference type="PROSITE" id="PS50902">
    <property type="entry name" value="FLAVODOXIN_LIKE"/>
    <property type="match status" value="1"/>
</dbReference>
<feature type="domain" description="Flavodoxin-like" evidence="6">
    <location>
        <begin position="329"/>
        <end position="470"/>
    </location>
</feature>
<evidence type="ECO:0000256" key="3">
    <source>
        <dbReference type="ARBA" id="ARBA00022982"/>
    </source>
</evidence>
<dbReference type="InterPro" id="IPR029039">
    <property type="entry name" value="Flavoprotein-like_sf"/>
</dbReference>
<dbReference type="PANTHER" id="PTHR32145:SF11">
    <property type="entry name" value="DIFLAVIN FLAVOPROTEIN A 2-RELATED"/>
    <property type="match status" value="1"/>
</dbReference>
<sequence>MSACTSPALTKLTKFDKAHSLINLCASASPGIFLAHHAGLFNIAPDGSHGSRSFEPSTQQAESSGASEQQSQWARAVQIKPGLFFTGTTDPELRVFDIVMETTYGTSYNSYILKGSTKTCLFETTKPAFYDRFLARINDAIGPDGQVDYIIMNHTEPDHSGSLMRLHRERFPEATLMCTATALNYAQKVHNFKFPKVINTVTTRSLDLGGLTLRFLITPLLHWPDSMITYCPELRTLFTCDVFGAHYAHEGVFNDTVPSQTNYLEAARYYYNCIFGPFKQHVLKGLAQLDPLDFDTICCAHGPVVRSDARWMVDLYRQWSAIDPLEDRVVLAYVSAYGYTAELAQAVAEGVRSQGLDCTTFDLVTQPKADFMASFERAKGVLLGTPTLIADALPQIWDVATSFNRIVHTQAGPRYAAVFGTYGWSGEGVKNIDERLKQVAFTLPLNPFKVQFRASAEELVQAQEWGQKFARAVKGEPINERPTPAARKPAEVSPCPSATTTSPAPTTS</sequence>
<dbReference type="CDD" id="cd07709">
    <property type="entry name" value="flavodiiron_proteins_MBL-fold"/>
    <property type="match status" value="1"/>
</dbReference>
<feature type="compositionally biased region" description="Low complexity" evidence="5">
    <location>
        <begin position="493"/>
        <end position="508"/>
    </location>
</feature>
<reference evidence="7" key="1">
    <citation type="journal article" date="2022" name="bioRxiv">
        <title>Genomics of Preaxostyla Flagellates Illuminates Evolutionary Transitions and the Path Towards Mitochondrial Loss.</title>
        <authorList>
            <person name="Novak L.V.F."/>
            <person name="Treitli S.C."/>
            <person name="Pyrih J."/>
            <person name="Halakuc P."/>
            <person name="Pipaliya S.V."/>
            <person name="Vacek V."/>
            <person name="Brzon O."/>
            <person name="Soukal P."/>
            <person name="Eme L."/>
            <person name="Dacks J.B."/>
            <person name="Karnkowska A."/>
            <person name="Elias M."/>
            <person name="Hampl V."/>
        </authorList>
    </citation>
    <scope>NUCLEOTIDE SEQUENCE</scope>
    <source>
        <strain evidence="7">RCP-MX</strain>
    </source>
</reference>
<proteinExistence type="predicted"/>
<evidence type="ECO:0000256" key="2">
    <source>
        <dbReference type="ARBA" id="ARBA00022448"/>
    </source>
</evidence>
<dbReference type="InterPro" id="IPR001279">
    <property type="entry name" value="Metallo-B-lactamas"/>
</dbReference>
<feature type="compositionally biased region" description="Low complexity" evidence="5">
    <location>
        <begin position="57"/>
        <end position="69"/>
    </location>
</feature>
<comment type="caution">
    <text evidence="7">The sequence shown here is derived from an EMBL/GenBank/DDBJ whole genome shotgun (WGS) entry which is preliminary data.</text>
</comment>
<dbReference type="Gene3D" id="3.60.15.10">
    <property type="entry name" value="Ribonuclease Z/Hydroxyacylglutathione hydrolase-like"/>
    <property type="match status" value="1"/>
</dbReference>
<evidence type="ECO:0000259" key="6">
    <source>
        <dbReference type="PROSITE" id="PS50902"/>
    </source>
</evidence>
<dbReference type="Gene3D" id="3.40.50.360">
    <property type="match status" value="1"/>
</dbReference>
<dbReference type="EMBL" id="JAPMOS010000073">
    <property type="protein sequence ID" value="KAJ4456334.1"/>
    <property type="molecule type" value="Genomic_DNA"/>
</dbReference>
<evidence type="ECO:0000313" key="7">
    <source>
        <dbReference type="EMBL" id="KAJ4456334.1"/>
    </source>
</evidence>
<dbReference type="Pfam" id="PF00258">
    <property type="entry name" value="Flavodoxin_1"/>
    <property type="match status" value="1"/>
</dbReference>
<dbReference type="InterPro" id="IPR008254">
    <property type="entry name" value="Flavodoxin/NO_synth"/>
</dbReference>
<protein>
    <submittedName>
        <fullName evidence="7">Flavo-diiron protein FprA1</fullName>
    </submittedName>
</protein>
<dbReference type="InterPro" id="IPR036866">
    <property type="entry name" value="RibonucZ/Hydroxyglut_hydro"/>
</dbReference>
<keyword evidence="4" id="KW-0408">Iron</keyword>
<dbReference type="InterPro" id="IPR051285">
    <property type="entry name" value="NADH_oxidoreductase_modular"/>
</dbReference>
<keyword evidence="3" id="KW-0249">Electron transport</keyword>
<dbReference type="SMART" id="SM00849">
    <property type="entry name" value="Lactamase_B"/>
    <property type="match status" value="1"/>
</dbReference>
<name>A0ABQ8UG79_9EUKA</name>
<keyword evidence="8" id="KW-1185">Reference proteome</keyword>
<dbReference type="SUPFAM" id="SSF52218">
    <property type="entry name" value="Flavoproteins"/>
    <property type="match status" value="1"/>
</dbReference>
<evidence type="ECO:0000256" key="4">
    <source>
        <dbReference type="ARBA" id="ARBA00023004"/>
    </source>
</evidence>
<gene>
    <name evidence="7" type="ORF">PAPYR_8445</name>
</gene>
<evidence type="ECO:0000256" key="5">
    <source>
        <dbReference type="SAM" id="MobiDB-lite"/>
    </source>
</evidence>
<dbReference type="SUPFAM" id="SSF56281">
    <property type="entry name" value="Metallo-hydrolase/oxidoreductase"/>
    <property type="match status" value="1"/>
</dbReference>
<dbReference type="PANTHER" id="PTHR32145">
    <property type="entry name" value="DIFLAVIN FLAVOPROTEIN A 2-RELATED"/>
    <property type="match status" value="1"/>
</dbReference>
<dbReference type="Pfam" id="PF19583">
    <property type="entry name" value="ODP"/>
    <property type="match status" value="1"/>
</dbReference>
<accession>A0ABQ8UG79</accession>
<evidence type="ECO:0000313" key="8">
    <source>
        <dbReference type="Proteomes" id="UP001141327"/>
    </source>
</evidence>
<feature type="region of interest" description="Disordered" evidence="5">
    <location>
        <begin position="49"/>
        <end position="69"/>
    </location>
</feature>